<protein>
    <submittedName>
        <fullName evidence="1">Uncharacterized protein</fullName>
    </submittedName>
</protein>
<organism evidence="1 2">
    <name type="scientific">Schistosoma japonicum</name>
    <name type="common">Blood fluke</name>
    <dbReference type="NCBI Taxonomy" id="6182"/>
    <lineage>
        <taxon>Eukaryota</taxon>
        <taxon>Metazoa</taxon>
        <taxon>Spiralia</taxon>
        <taxon>Lophotrochozoa</taxon>
        <taxon>Platyhelminthes</taxon>
        <taxon>Trematoda</taxon>
        <taxon>Digenea</taxon>
        <taxon>Strigeidida</taxon>
        <taxon>Schistosomatoidea</taxon>
        <taxon>Schistosomatidae</taxon>
        <taxon>Schistosoma</taxon>
    </lineage>
</organism>
<sequence length="166" mass="18465">SINSNTFVAINKRKSHEQFSQSSDLANAYDSAKICCFKESMDDTGPSDGEVGEEEEVEGDLIGITIFNQLLILWVVTPASLSDPSVYHHNHHPTTIPSLSSNIDSPTNTNVVIMIMLSMLRRVTTSVMNCLIYLLSDSVYPIRNFYPKNWNVESGQGQLESPAQHM</sequence>
<gene>
    <name evidence="1" type="ORF">EWB00_001150</name>
</gene>
<feature type="non-terminal residue" evidence="1">
    <location>
        <position position="1"/>
    </location>
</feature>
<proteinExistence type="predicted"/>
<accession>A0A4Z2DH96</accession>
<evidence type="ECO:0000313" key="1">
    <source>
        <dbReference type="EMBL" id="TNN15788.1"/>
    </source>
</evidence>
<dbReference type="AlphaFoldDB" id="A0A4Z2DH96"/>
<evidence type="ECO:0000313" key="2">
    <source>
        <dbReference type="Proteomes" id="UP000311919"/>
    </source>
</evidence>
<reference evidence="1 2" key="1">
    <citation type="submission" date="2019-03" db="EMBL/GenBank/DDBJ databases">
        <title>An improved genome assembly of the fluke Schistosoma japonicum.</title>
        <authorList>
            <person name="Hu W."/>
            <person name="Luo F."/>
            <person name="Yin M."/>
            <person name="Mo X."/>
            <person name="Sun C."/>
            <person name="Wu Q."/>
            <person name="Zhu B."/>
            <person name="Xiang M."/>
            <person name="Wang J."/>
            <person name="Wang Y."/>
            <person name="Zhang T."/>
            <person name="Xu B."/>
            <person name="Zheng H."/>
            <person name="Feng Z."/>
        </authorList>
    </citation>
    <scope>NUCLEOTIDE SEQUENCE [LARGE SCALE GENOMIC DNA]</scope>
    <source>
        <strain evidence="1">HuSjv2</strain>
        <tissue evidence="1">Worms</tissue>
    </source>
</reference>
<keyword evidence="2" id="KW-1185">Reference proteome</keyword>
<dbReference type="EMBL" id="SKCS01000143">
    <property type="protein sequence ID" value="TNN15788.1"/>
    <property type="molecule type" value="Genomic_DNA"/>
</dbReference>
<comment type="caution">
    <text evidence="1">The sequence shown here is derived from an EMBL/GenBank/DDBJ whole genome shotgun (WGS) entry which is preliminary data.</text>
</comment>
<dbReference type="Proteomes" id="UP000311919">
    <property type="component" value="Unassembled WGS sequence"/>
</dbReference>
<name>A0A4Z2DH96_SCHJA</name>